<dbReference type="Pfam" id="PF10557">
    <property type="entry name" value="Cullin_Nedd8"/>
    <property type="match status" value="1"/>
</dbReference>
<evidence type="ECO:0000256" key="3">
    <source>
        <dbReference type="ARBA" id="ARBA00022843"/>
    </source>
</evidence>
<dbReference type="InterPro" id="IPR016159">
    <property type="entry name" value="Cullin_repeat-like_dom_sf"/>
</dbReference>
<dbReference type="InterPro" id="IPR036317">
    <property type="entry name" value="Cullin_homology_sf"/>
</dbReference>
<gene>
    <name evidence="7" type="ORF">I316_07438</name>
</gene>
<keyword evidence="3" id="KW-0832">Ubl conjugation</keyword>
<dbReference type="InterPro" id="IPR019559">
    <property type="entry name" value="Cullin_neddylation_domain"/>
</dbReference>
<name>A0A1B9GIT4_9TREE</name>
<dbReference type="InterPro" id="IPR036390">
    <property type="entry name" value="WH_DNA-bd_sf"/>
</dbReference>
<evidence type="ECO:0000259" key="6">
    <source>
        <dbReference type="PROSITE" id="PS50069"/>
    </source>
</evidence>
<dbReference type="SMART" id="SM00182">
    <property type="entry name" value="CULLIN"/>
    <property type="match status" value="1"/>
</dbReference>
<dbReference type="InterPro" id="IPR059120">
    <property type="entry name" value="Cullin-like_AB"/>
</dbReference>
<dbReference type="GO" id="GO:0006511">
    <property type="term" value="P:ubiquitin-dependent protein catabolic process"/>
    <property type="evidence" value="ECO:0007669"/>
    <property type="project" value="InterPro"/>
</dbReference>
<evidence type="ECO:0000313" key="8">
    <source>
        <dbReference type="Proteomes" id="UP000092666"/>
    </source>
</evidence>
<reference evidence="8" key="2">
    <citation type="submission" date="2013-12" db="EMBL/GenBank/DDBJ databases">
        <title>Evolution of pathogenesis and genome organization in the Tremellales.</title>
        <authorList>
            <person name="Cuomo C."/>
            <person name="Litvintseva A."/>
            <person name="Heitman J."/>
            <person name="Chen Y."/>
            <person name="Sun S."/>
            <person name="Springer D."/>
            <person name="Dromer F."/>
            <person name="Young S."/>
            <person name="Zeng Q."/>
            <person name="Chapman S."/>
            <person name="Gujja S."/>
            <person name="Saif S."/>
            <person name="Birren B."/>
        </authorList>
    </citation>
    <scope>NUCLEOTIDE SEQUENCE [LARGE SCALE GENOMIC DNA]</scope>
    <source>
        <strain evidence="8">BCC8398</strain>
    </source>
</reference>
<proteinExistence type="inferred from homology"/>
<dbReference type="InterPro" id="IPR001373">
    <property type="entry name" value="Cullin_N"/>
</dbReference>
<dbReference type="EMBL" id="KI669514">
    <property type="protein sequence ID" value="OCF30913.1"/>
    <property type="molecule type" value="Genomic_DNA"/>
</dbReference>
<feature type="domain" description="Cullin family profile" evidence="6">
    <location>
        <begin position="453"/>
        <end position="695"/>
    </location>
</feature>
<reference evidence="7 8" key="1">
    <citation type="submission" date="2013-07" db="EMBL/GenBank/DDBJ databases">
        <title>The Genome Sequence of Cryptococcus heveanensis BCC8398.</title>
        <authorList>
            <consortium name="The Broad Institute Genome Sequencing Platform"/>
            <person name="Cuomo C."/>
            <person name="Litvintseva A."/>
            <person name="Chen Y."/>
            <person name="Heitman J."/>
            <person name="Sun S."/>
            <person name="Springer D."/>
            <person name="Dromer F."/>
            <person name="Young S.K."/>
            <person name="Zeng Q."/>
            <person name="Gargeya S."/>
            <person name="Fitzgerald M."/>
            <person name="Abouelleil A."/>
            <person name="Alvarado L."/>
            <person name="Berlin A.M."/>
            <person name="Chapman S.B."/>
            <person name="Dewar J."/>
            <person name="Goldberg J."/>
            <person name="Griggs A."/>
            <person name="Gujja S."/>
            <person name="Hansen M."/>
            <person name="Howarth C."/>
            <person name="Imamovic A."/>
            <person name="Larimer J."/>
            <person name="McCowan C."/>
            <person name="Murphy C."/>
            <person name="Pearson M."/>
            <person name="Priest M."/>
            <person name="Roberts A."/>
            <person name="Saif S."/>
            <person name="Shea T."/>
            <person name="Sykes S."/>
            <person name="Wortman J."/>
            <person name="Nusbaum C."/>
            <person name="Birren B."/>
        </authorList>
    </citation>
    <scope>NUCLEOTIDE SEQUENCE [LARGE SCALE GENOMIC DNA]</scope>
    <source>
        <strain evidence="7 8">BCC8398</strain>
    </source>
</reference>
<evidence type="ECO:0000256" key="5">
    <source>
        <dbReference type="RuleBase" id="RU003829"/>
    </source>
</evidence>
<dbReference type="Proteomes" id="UP000092666">
    <property type="component" value="Unassembled WGS sequence"/>
</dbReference>
<dbReference type="InterPro" id="IPR036388">
    <property type="entry name" value="WH-like_DNA-bd_sf"/>
</dbReference>
<dbReference type="FunFam" id="1.10.10.10:FF:000014">
    <property type="entry name" value="Cullin 1"/>
    <property type="match status" value="1"/>
</dbReference>
<dbReference type="Gene3D" id="3.30.230.130">
    <property type="entry name" value="Cullin, Chain C, Domain 2"/>
    <property type="match status" value="1"/>
</dbReference>
<dbReference type="SMART" id="SM00884">
    <property type="entry name" value="Cullin_Nedd8"/>
    <property type="match status" value="1"/>
</dbReference>
<dbReference type="Gene3D" id="1.10.10.10">
    <property type="entry name" value="Winged helix-like DNA-binding domain superfamily/Winged helix DNA-binding domain"/>
    <property type="match status" value="1"/>
</dbReference>
<dbReference type="SUPFAM" id="SSF74788">
    <property type="entry name" value="Cullin repeat-like"/>
    <property type="match status" value="1"/>
</dbReference>
<dbReference type="GO" id="GO:0031625">
    <property type="term" value="F:ubiquitin protein ligase binding"/>
    <property type="evidence" value="ECO:0007669"/>
    <property type="project" value="InterPro"/>
</dbReference>
<evidence type="ECO:0000256" key="4">
    <source>
        <dbReference type="PROSITE-ProRule" id="PRU00330"/>
    </source>
</evidence>
<dbReference type="Pfam" id="PF00888">
    <property type="entry name" value="Cullin"/>
    <property type="match status" value="1"/>
</dbReference>
<dbReference type="AlphaFoldDB" id="A0A1B9GIT4"/>
<dbReference type="SUPFAM" id="SSF46785">
    <property type="entry name" value="Winged helix' DNA-binding domain"/>
    <property type="match status" value="1"/>
</dbReference>
<keyword evidence="2" id="KW-1017">Isopeptide bond</keyword>
<accession>A0A1B9GIT4</accession>
<evidence type="ECO:0000256" key="2">
    <source>
        <dbReference type="ARBA" id="ARBA00022499"/>
    </source>
</evidence>
<evidence type="ECO:0000256" key="1">
    <source>
        <dbReference type="ARBA" id="ARBA00006019"/>
    </source>
</evidence>
<evidence type="ECO:0000313" key="7">
    <source>
        <dbReference type="EMBL" id="OCF30913.1"/>
    </source>
</evidence>
<keyword evidence="8" id="KW-1185">Reference proteome</keyword>
<dbReference type="OrthoDB" id="27073at2759"/>
<dbReference type="InterPro" id="IPR016158">
    <property type="entry name" value="Cullin_homology"/>
</dbReference>
<dbReference type="STRING" id="1296120.A0A1B9GIT4"/>
<dbReference type="Pfam" id="PF26557">
    <property type="entry name" value="Cullin_AB"/>
    <property type="match status" value="1"/>
</dbReference>
<organism evidence="7 8">
    <name type="scientific">Kwoniella heveanensis BCC8398</name>
    <dbReference type="NCBI Taxonomy" id="1296120"/>
    <lineage>
        <taxon>Eukaryota</taxon>
        <taxon>Fungi</taxon>
        <taxon>Dikarya</taxon>
        <taxon>Basidiomycota</taxon>
        <taxon>Agaricomycotina</taxon>
        <taxon>Tremellomycetes</taxon>
        <taxon>Tremellales</taxon>
        <taxon>Cryptococcaceae</taxon>
        <taxon>Kwoniella</taxon>
    </lineage>
</organism>
<dbReference type="PANTHER" id="PTHR11932">
    <property type="entry name" value="CULLIN"/>
    <property type="match status" value="1"/>
</dbReference>
<sequence length="826" mass="92291">MASLILLPSTSDAFKAYKPSKNAHADFISAVDLSRGGRGSGSKEIKTVRLNVAAGPSIQPAKDQLTTLLSAIPELLSGKPTIKSYHLLSHTCHKLVLQPHTLGPTIYERVKEELEKSASTLAREWRGSIMTREGGWLAKLVDGWKRWEERVNLLSAVFVYLDRVYSNPSNGIASIAELSTATFGRLIWENELIFQKTRDEVLAWATREREASSSLADQRSTITALSSIAKLLSTFKTLSEPYIDLTTTHYQENASPLIESVEAGSASAAKYVGWVLEKVEEERERATVCLSAEVAGEAVDTVRRTAGQEYAERVVRKALDESMDSADTAALGRLYQFSIDVDSFALFSKSLECHLEDRLKTLISDPKNDPQMIDGTLKLKRFADEAVSSLFKAEPTPSKVDSVLEGANGLKSQEDKDNKGELEFKKVNRNRQFELEEAVRTGFKAGLGSRQNAPAEWIAKHLDVAMRKGQGSGTEASFNAHLDEIIALVGFTKDKDVFKAFYSTQLAKRLLLSKSASDDMERNMIVKLQNGELTLRISAEMGEEYTSGDVMMKDLQLSETLVKSYQSAQAKDPEHFKDAGNFTANVLTESAWPAYPLLKDGWNFQLTPSLQSSIDAFTSWYATQHKNRQLSWRFQLATVTLSGRFPSGRYEIGVSLFQAVVLLLFNEEDSLDFAAIKQRTGIESQELIRTLQSLSMGRKGTRVLLKKPPGKEVNPTDVFAWNKGFSSERIKFKINQIQQDMSAEESKKTNEQVAIDRVSVLEATIVRIMKARKKLSLQLLIDAVVSDVVKRFPPDVKEIKKRVESLIEREFLMRDEEERGVLHYLA</sequence>
<comment type="similarity">
    <text evidence="1 4 5">Belongs to the cullin family.</text>
</comment>
<dbReference type="PROSITE" id="PS50069">
    <property type="entry name" value="CULLIN_2"/>
    <property type="match status" value="1"/>
</dbReference>
<dbReference type="SUPFAM" id="SSF75632">
    <property type="entry name" value="Cullin homology domain"/>
    <property type="match status" value="1"/>
</dbReference>
<dbReference type="InterPro" id="IPR045093">
    <property type="entry name" value="Cullin"/>
</dbReference>
<dbReference type="Gene3D" id="1.20.1310.10">
    <property type="entry name" value="Cullin Repeats"/>
    <property type="match status" value="4"/>
</dbReference>
<protein>
    <recommendedName>
        <fullName evidence="6">Cullin family profile domain-containing protein</fullName>
    </recommendedName>
</protein>